<dbReference type="EMBL" id="LAZR01039805">
    <property type="protein sequence ID" value="KKL16084.1"/>
    <property type="molecule type" value="Genomic_DNA"/>
</dbReference>
<dbReference type="AlphaFoldDB" id="A0A0F9B2A8"/>
<comment type="caution">
    <text evidence="1">The sequence shown here is derived from an EMBL/GenBank/DDBJ whole genome shotgun (WGS) entry which is preliminary data.</text>
</comment>
<reference evidence="1" key="1">
    <citation type="journal article" date="2015" name="Nature">
        <title>Complex archaea that bridge the gap between prokaryotes and eukaryotes.</title>
        <authorList>
            <person name="Spang A."/>
            <person name="Saw J.H."/>
            <person name="Jorgensen S.L."/>
            <person name="Zaremba-Niedzwiedzka K."/>
            <person name="Martijn J."/>
            <person name="Lind A.E."/>
            <person name="van Eijk R."/>
            <person name="Schleper C."/>
            <person name="Guy L."/>
            <person name="Ettema T.J."/>
        </authorList>
    </citation>
    <scope>NUCLEOTIDE SEQUENCE</scope>
</reference>
<organism evidence="1">
    <name type="scientific">marine sediment metagenome</name>
    <dbReference type="NCBI Taxonomy" id="412755"/>
    <lineage>
        <taxon>unclassified sequences</taxon>
        <taxon>metagenomes</taxon>
        <taxon>ecological metagenomes</taxon>
    </lineage>
</organism>
<evidence type="ECO:0000313" key="1">
    <source>
        <dbReference type="EMBL" id="KKL16084.1"/>
    </source>
</evidence>
<proteinExistence type="predicted"/>
<accession>A0A0F9B2A8</accession>
<name>A0A0F9B2A8_9ZZZZ</name>
<gene>
    <name evidence="1" type="ORF">LCGC14_2499130</name>
</gene>
<sequence length="57" mass="6234">MTLEEFGYHEGQQVFVSDAHSEFDGEIVGIPSAGMIKVKDLDTGEIMVGSDLFIETL</sequence>
<protein>
    <submittedName>
        <fullName evidence="1">Uncharacterized protein</fullName>
    </submittedName>
</protein>